<protein>
    <submittedName>
        <fullName evidence="1">Uncharacterized protein</fullName>
    </submittedName>
</protein>
<evidence type="ECO:0000313" key="1">
    <source>
        <dbReference type="EMBL" id="GAA0955986.1"/>
    </source>
</evidence>
<name>A0ABP4BW88_9ACTN</name>
<sequence length="101" mass="10171">MLPPSSLAASVAVMTPRRAINSNSAWRTGCGFGSRSSTTPCSFTLQSIGFANTHAKRVASQEPGLTSIGARSPANRAVLGGATGIRQKTPGAIGPGVGAFI</sequence>
<organism evidence="1 2">
    <name type="scientific">Actinocorallia libanotica</name>
    <dbReference type="NCBI Taxonomy" id="46162"/>
    <lineage>
        <taxon>Bacteria</taxon>
        <taxon>Bacillati</taxon>
        <taxon>Actinomycetota</taxon>
        <taxon>Actinomycetes</taxon>
        <taxon>Streptosporangiales</taxon>
        <taxon>Thermomonosporaceae</taxon>
        <taxon>Actinocorallia</taxon>
    </lineage>
</organism>
<keyword evidence="2" id="KW-1185">Reference proteome</keyword>
<gene>
    <name evidence="1" type="ORF">GCM10009550_41530</name>
</gene>
<reference evidence="2" key="1">
    <citation type="journal article" date="2019" name="Int. J. Syst. Evol. Microbiol.">
        <title>The Global Catalogue of Microorganisms (GCM) 10K type strain sequencing project: providing services to taxonomists for standard genome sequencing and annotation.</title>
        <authorList>
            <consortium name="The Broad Institute Genomics Platform"/>
            <consortium name="The Broad Institute Genome Sequencing Center for Infectious Disease"/>
            <person name="Wu L."/>
            <person name="Ma J."/>
        </authorList>
    </citation>
    <scope>NUCLEOTIDE SEQUENCE [LARGE SCALE GENOMIC DNA]</scope>
    <source>
        <strain evidence="2">JCM 10696</strain>
    </source>
</reference>
<dbReference type="Proteomes" id="UP001500665">
    <property type="component" value="Unassembled WGS sequence"/>
</dbReference>
<evidence type="ECO:0000313" key="2">
    <source>
        <dbReference type="Proteomes" id="UP001500665"/>
    </source>
</evidence>
<comment type="caution">
    <text evidence="1">The sequence shown here is derived from an EMBL/GenBank/DDBJ whole genome shotgun (WGS) entry which is preliminary data.</text>
</comment>
<proteinExistence type="predicted"/>
<accession>A0ABP4BW88</accession>
<dbReference type="EMBL" id="BAAAHH010000017">
    <property type="protein sequence ID" value="GAA0955986.1"/>
    <property type="molecule type" value="Genomic_DNA"/>
</dbReference>